<dbReference type="OrthoDB" id="10257567at2759"/>
<feature type="compositionally biased region" description="Polar residues" evidence="9">
    <location>
        <begin position="242"/>
        <end position="264"/>
    </location>
</feature>
<feature type="region of interest" description="Disordered" evidence="9">
    <location>
        <begin position="221"/>
        <end position="330"/>
    </location>
</feature>
<evidence type="ECO:0000256" key="1">
    <source>
        <dbReference type="ARBA" id="ARBA00004123"/>
    </source>
</evidence>
<evidence type="ECO:0000256" key="7">
    <source>
        <dbReference type="ARBA" id="ARBA00023163"/>
    </source>
</evidence>
<dbReference type="Pfam" id="PF02376">
    <property type="entry name" value="CUT"/>
    <property type="match status" value="1"/>
</dbReference>
<dbReference type="SMART" id="SM01109">
    <property type="entry name" value="CUT"/>
    <property type="match status" value="1"/>
</dbReference>
<dbReference type="PANTHER" id="PTHR14043:SF2">
    <property type="entry name" value="HOMEOBOX PROTEIN CUT"/>
    <property type="match status" value="1"/>
</dbReference>
<evidence type="ECO:0000256" key="9">
    <source>
        <dbReference type="SAM" id="MobiDB-lite"/>
    </source>
</evidence>
<comment type="caution">
    <text evidence="11">The sequence shown here is derived from an EMBL/GenBank/DDBJ whole genome shotgun (WGS) entry which is preliminary data.</text>
</comment>
<dbReference type="AlphaFoldDB" id="A0A9Q0MQH8"/>
<evidence type="ECO:0000313" key="12">
    <source>
        <dbReference type="Proteomes" id="UP001151699"/>
    </source>
</evidence>
<dbReference type="EMBL" id="WJQU01000004">
    <property type="protein sequence ID" value="KAJ6635784.1"/>
    <property type="molecule type" value="Genomic_DNA"/>
</dbReference>
<evidence type="ECO:0000259" key="10">
    <source>
        <dbReference type="PROSITE" id="PS51042"/>
    </source>
</evidence>
<evidence type="ECO:0000256" key="4">
    <source>
        <dbReference type="ARBA" id="ARBA00023054"/>
    </source>
</evidence>
<evidence type="ECO:0000256" key="2">
    <source>
        <dbReference type="ARBA" id="ARBA00022737"/>
    </source>
</evidence>
<dbReference type="SUPFAM" id="SSF47413">
    <property type="entry name" value="lambda repressor-like DNA-binding domains"/>
    <property type="match status" value="1"/>
</dbReference>
<sequence>MVRATLAEKEVNTLKEQLSSNITTPINSSTPKNPTLTNGIPPPLSSPISADDCSVHSLSSKSINNNKIDEINENKMEQSNSSPDQHNNNSRGSPNVVENQKDVSGVDPACNNNNGSTRTSISNDCSTKDKEILALVEEISRLRSALTVLQDTHNSQIQRLEERLDARQQHINQLESRLDKQSAYDDVKKENSTLRLVDGSSDSNKFQELLLERTKALAAQTEALKSSSHSDGSPSAVATPLHHQSNHPLSSPSTPIHTPASTPVSDDHLSHRHDDKSSHHDASSTASTPILQDSRSDEHLNGGITPMSLPRSKSPEDNNNHLGALPHGPSGFPLGLPFQFQDRAPHFRFAEDLQMPPGSMAGRLGDSLIPKGDPMEAKLQEMLRYNMDKYANQNLDTLHISRRVRELLSVHNIGQRLFAKYVLGLSQGTVSELLSKPKPWDKLTEKGRDSYRKMHAWACDDNAVLLLKSLIPKKAHKKKLSICEINFLQ</sequence>
<dbReference type="InterPro" id="IPR003350">
    <property type="entry name" value="CUT_dom"/>
</dbReference>
<evidence type="ECO:0000256" key="5">
    <source>
        <dbReference type="ARBA" id="ARBA00023125"/>
    </source>
</evidence>
<proteinExistence type="predicted"/>
<feature type="region of interest" description="Disordered" evidence="9">
    <location>
        <begin position="16"/>
        <end position="124"/>
    </location>
</feature>
<protein>
    <submittedName>
        <fullName evidence="11">Homeobox protein cut</fullName>
    </submittedName>
</protein>
<organism evidence="11 12">
    <name type="scientific">Pseudolycoriella hygida</name>
    <dbReference type="NCBI Taxonomy" id="35572"/>
    <lineage>
        <taxon>Eukaryota</taxon>
        <taxon>Metazoa</taxon>
        <taxon>Ecdysozoa</taxon>
        <taxon>Arthropoda</taxon>
        <taxon>Hexapoda</taxon>
        <taxon>Insecta</taxon>
        <taxon>Pterygota</taxon>
        <taxon>Neoptera</taxon>
        <taxon>Endopterygota</taxon>
        <taxon>Diptera</taxon>
        <taxon>Nematocera</taxon>
        <taxon>Sciaroidea</taxon>
        <taxon>Sciaridae</taxon>
        <taxon>Pseudolycoriella</taxon>
    </lineage>
</organism>
<comment type="subcellular location">
    <subcellularLocation>
        <location evidence="1">Nucleus</location>
    </subcellularLocation>
</comment>
<evidence type="ECO:0000256" key="8">
    <source>
        <dbReference type="ARBA" id="ARBA00023242"/>
    </source>
</evidence>
<reference evidence="11" key="1">
    <citation type="submission" date="2022-07" db="EMBL/GenBank/DDBJ databases">
        <authorList>
            <person name="Trinca V."/>
            <person name="Uliana J.V.C."/>
            <person name="Torres T.T."/>
            <person name="Ward R.J."/>
            <person name="Monesi N."/>
        </authorList>
    </citation>
    <scope>NUCLEOTIDE SEQUENCE</scope>
    <source>
        <strain evidence="11">HSMRA1968</strain>
        <tissue evidence="11">Whole embryos</tissue>
    </source>
</reference>
<accession>A0A9Q0MQH8</accession>
<keyword evidence="8" id="KW-0539">Nucleus</keyword>
<keyword evidence="5 11" id="KW-0238">DNA-binding</keyword>
<feature type="domain" description="CUT" evidence="10">
    <location>
        <begin position="386"/>
        <end position="473"/>
    </location>
</feature>
<evidence type="ECO:0000256" key="6">
    <source>
        <dbReference type="ARBA" id="ARBA00023155"/>
    </source>
</evidence>
<dbReference type="PANTHER" id="PTHR14043">
    <property type="entry name" value="CCAAT DISPLACEMENT PROTEIN-RELATED"/>
    <property type="match status" value="1"/>
</dbReference>
<feature type="compositionally biased region" description="Polar residues" evidence="9">
    <location>
        <begin position="223"/>
        <end position="233"/>
    </location>
</feature>
<evidence type="ECO:0000313" key="11">
    <source>
        <dbReference type="EMBL" id="KAJ6635784.1"/>
    </source>
</evidence>
<feature type="compositionally biased region" description="Polar residues" evidence="9">
    <location>
        <begin position="78"/>
        <end position="98"/>
    </location>
</feature>
<feature type="compositionally biased region" description="Polar residues" evidence="9">
    <location>
        <begin position="110"/>
        <end position="124"/>
    </location>
</feature>
<dbReference type="GO" id="GO:0000977">
    <property type="term" value="F:RNA polymerase II transcription regulatory region sequence-specific DNA binding"/>
    <property type="evidence" value="ECO:0007669"/>
    <property type="project" value="TreeGrafter"/>
</dbReference>
<dbReference type="PROSITE" id="PS51042">
    <property type="entry name" value="CUT"/>
    <property type="match status" value="1"/>
</dbReference>
<dbReference type="InterPro" id="IPR010982">
    <property type="entry name" value="Lambda_DNA-bd_dom_sf"/>
</dbReference>
<dbReference type="GO" id="GO:0000981">
    <property type="term" value="F:DNA-binding transcription factor activity, RNA polymerase II-specific"/>
    <property type="evidence" value="ECO:0007669"/>
    <property type="project" value="TreeGrafter"/>
</dbReference>
<dbReference type="Proteomes" id="UP001151699">
    <property type="component" value="Chromosome C"/>
</dbReference>
<keyword evidence="12" id="KW-1185">Reference proteome</keyword>
<keyword evidence="2" id="KW-0677">Repeat</keyword>
<gene>
    <name evidence="11" type="primary">ct_1</name>
    <name evidence="11" type="ORF">Bhyg_14370</name>
</gene>
<dbReference type="Gene3D" id="1.10.260.40">
    <property type="entry name" value="lambda repressor-like DNA-binding domains"/>
    <property type="match status" value="1"/>
</dbReference>
<keyword evidence="4" id="KW-0175">Coiled coil</keyword>
<keyword evidence="7" id="KW-0804">Transcription</keyword>
<keyword evidence="3" id="KW-0805">Transcription regulation</keyword>
<name>A0A9Q0MQH8_9DIPT</name>
<feature type="compositionally biased region" description="Low complexity" evidence="9">
    <location>
        <begin position="19"/>
        <end position="31"/>
    </location>
</feature>
<keyword evidence="6 11" id="KW-0371">Homeobox</keyword>
<dbReference type="GO" id="GO:0005634">
    <property type="term" value="C:nucleus"/>
    <property type="evidence" value="ECO:0007669"/>
    <property type="project" value="UniProtKB-SubCell"/>
</dbReference>
<feature type="compositionally biased region" description="Basic and acidic residues" evidence="9">
    <location>
        <begin position="265"/>
        <end position="282"/>
    </location>
</feature>
<evidence type="ECO:0000256" key="3">
    <source>
        <dbReference type="ARBA" id="ARBA00023015"/>
    </source>
</evidence>
<feature type="compositionally biased region" description="Basic and acidic residues" evidence="9">
    <location>
        <begin position="67"/>
        <end position="76"/>
    </location>
</feature>
<dbReference type="FunFam" id="1.10.260.40:FF:000010">
    <property type="entry name" value="Cut-like homeobox 1a"/>
    <property type="match status" value="1"/>
</dbReference>